<evidence type="ECO:0000313" key="12">
    <source>
        <dbReference type="Proteomes" id="UP001201980"/>
    </source>
</evidence>
<accession>A0AAD5RVR0</accession>
<dbReference type="EMBL" id="JAKWBI020000171">
    <property type="protein sequence ID" value="KAJ2900501.1"/>
    <property type="molecule type" value="Genomic_DNA"/>
</dbReference>
<keyword evidence="12" id="KW-1185">Reference proteome</keyword>
<sequence>MKPFAVAAALASWLTAAGASGFEPPQVFKNANLVHVVSLEKNYVKEAINVQVENIDKSPQDEYFVPIPSEQIPRIGGFEVKDRKNQDSGPLAVNLVEADPESDVQYYRIQLPSPLEPGAQQTLGISYNILKAYTPLPAAIKQDEKQYLSYEFNAYAPSVYPTTKQKTDVKTGGSIQEYTQIDEGNPSKSSNKLTYGPFHDTLAGATKPSQVRFEFTKPVLHVSSLQRDVEVSHWGGNVAFEERYDLTHLGANLSDQFNRVKWAQSAYYNPATAALKELKFPLQEGSIDPYYTDVIGNVSTSRFRSGKREAILEAKPRYPVFGGWRYPFTIGWNSDAKNFLRKATGDGYVLNIPFLEGPKQAEGIEYESIQVRVLLPEGATNVKFYTTIPTTSILSHSIDLSNTFLDTLGRTVLAINATNLVDDMRDRELIVTYDSSLIDSLRKPLLVFTSMFTIFVVAYIVGGVEVKISSKK</sequence>
<dbReference type="PANTHER" id="PTHR21049">
    <property type="entry name" value="RIBOPHORIN I"/>
    <property type="match status" value="1"/>
</dbReference>
<organism evidence="11 12">
    <name type="scientific">Zalerion maritima</name>
    <dbReference type="NCBI Taxonomy" id="339359"/>
    <lineage>
        <taxon>Eukaryota</taxon>
        <taxon>Fungi</taxon>
        <taxon>Dikarya</taxon>
        <taxon>Ascomycota</taxon>
        <taxon>Pezizomycotina</taxon>
        <taxon>Sordariomycetes</taxon>
        <taxon>Lulworthiomycetidae</taxon>
        <taxon>Lulworthiales</taxon>
        <taxon>Lulworthiaceae</taxon>
        <taxon>Zalerion</taxon>
    </lineage>
</organism>
<dbReference type="Pfam" id="PF04597">
    <property type="entry name" value="Ribophorin_I"/>
    <property type="match status" value="1"/>
</dbReference>
<evidence type="ECO:0000256" key="1">
    <source>
        <dbReference type="ARBA" id="ARBA00002791"/>
    </source>
</evidence>
<dbReference type="Proteomes" id="UP001201980">
    <property type="component" value="Unassembled WGS sequence"/>
</dbReference>
<evidence type="ECO:0000256" key="9">
    <source>
        <dbReference type="ARBA" id="ARBA00023136"/>
    </source>
</evidence>
<keyword evidence="7 10" id="KW-0256">Endoplasmic reticulum</keyword>
<keyword evidence="6 10" id="KW-0732">Signal</keyword>
<dbReference type="PANTHER" id="PTHR21049:SF0">
    <property type="entry name" value="DOLICHYL-DIPHOSPHOOLIGOSACCHARIDE--PROTEIN GLYCOSYLTRANSFERASE SUBUNIT 1"/>
    <property type="match status" value="1"/>
</dbReference>
<evidence type="ECO:0000256" key="5">
    <source>
        <dbReference type="ARBA" id="ARBA00022692"/>
    </source>
</evidence>
<feature type="signal peptide" evidence="10">
    <location>
        <begin position="1"/>
        <end position="19"/>
    </location>
</feature>
<evidence type="ECO:0000256" key="3">
    <source>
        <dbReference type="ARBA" id="ARBA00004922"/>
    </source>
</evidence>
<proteinExistence type="inferred from homology"/>
<dbReference type="AlphaFoldDB" id="A0AAD5RVR0"/>
<feature type="transmembrane region" description="Helical" evidence="10">
    <location>
        <begin position="445"/>
        <end position="466"/>
    </location>
</feature>
<evidence type="ECO:0000256" key="4">
    <source>
        <dbReference type="ARBA" id="ARBA00008905"/>
    </source>
</evidence>
<evidence type="ECO:0000256" key="2">
    <source>
        <dbReference type="ARBA" id="ARBA00004115"/>
    </source>
</evidence>
<name>A0AAD5RVR0_9PEZI</name>
<comment type="caution">
    <text evidence="11">The sequence shown here is derived from an EMBL/GenBank/DDBJ whole genome shotgun (WGS) entry which is preliminary data.</text>
</comment>
<dbReference type="GO" id="GO:0008250">
    <property type="term" value="C:oligosaccharyltransferase complex"/>
    <property type="evidence" value="ECO:0007669"/>
    <property type="project" value="UniProtKB-UniRule"/>
</dbReference>
<comment type="subunit">
    <text evidence="10">Component of the oligosaccharyltransferase (OST) complex.</text>
</comment>
<evidence type="ECO:0000256" key="6">
    <source>
        <dbReference type="ARBA" id="ARBA00022729"/>
    </source>
</evidence>
<dbReference type="InterPro" id="IPR007676">
    <property type="entry name" value="Ribophorin_I"/>
</dbReference>
<evidence type="ECO:0000313" key="11">
    <source>
        <dbReference type="EMBL" id="KAJ2900501.1"/>
    </source>
</evidence>
<reference evidence="11" key="1">
    <citation type="submission" date="2022-07" db="EMBL/GenBank/DDBJ databases">
        <title>Draft genome sequence of Zalerion maritima ATCC 34329, a (micro)plastics degrading marine fungus.</title>
        <authorList>
            <person name="Paco A."/>
            <person name="Goncalves M.F.M."/>
            <person name="Rocha-Santos T.A.P."/>
            <person name="Alves A."/>
        </authorList>
    </citation>
    <scope>NUCLEOTIDE SEQUENCE</scope>
    <source>
        <strain evidence="11">ATCC 34329</strain>
    </source>
</reference>
<gene>
    <name evidence="11" type="ORF">MKZ38_002406</name>
</gene>
<keyword evidence="5 10" id="KW-0812">Transmembrane</keyword>
<feature type="chain" id="PRO_5041771749" description="Dolichyl-diphosphooligosaccharide--protein glycosyltransferase subunit 1" evidence="10">
    <location>
        <begin position="20"/>
        <end position="472"/>
    </location>
</feature>
<comment type="function">
    <text evidence="1 10">Subunit of the oligosaccharyl transferase (OST) complex that catalyzes the initial transfer of a defined glycan (Glc(3)Man(9)GlcNAc(2) in eukaryotes) from the lipid carrier dolichol-pyrophosphate to an asparagine residue within an Asn-X-Ser/Thr consensus motif in nascent polypeptide chains, the first step in protein N-glycosylation. N-glycosylation occurs cotranslationally and the complex associates with the Sec61 complex at the channel-forming translocon complex that mediates protein translocation across the endoplasmic reticulum (ER). All subunits are required for a maximal enzyme activity.</text>
</comment>
<evidence type="ECO:0000256" key="10">
    <source>
        <dbReference type="RuleBase" id="RU361143"/>
    </source>
</evidence>
<protein>
    <recommendedName>
        <fullName evidence="10">Dolichyl-diphosphooligosaccharide--protein glycosyltransferase subunit 1</fullName>
    </recommendedName>
</protein>
<comment type="pathway">
    <text evidence="3 10">Protein modification; protein glycosylation.</text>
</comment>
<keyword evidence="8 10" id="KW-1133">Transmembrane helix</keyword>
<comment type="similarity">
    <text evidence="4 10">Belongs to the OST1 family.</text>
</comment>
<dbReference type="GO" id="GO:0018279">
    <property type="term" value="P:protein N-linked glycosylation via asparagine"/>
    <property type="evidence" value="ECO:0007669"/>
    <property type="project" value="TreeGrafter"/>
</dbReference>
<comment type="subcellular location">
    <subcellularLocation>
        <location evidence="2 10">Endoplasmic reticulum membrane</location>
        <topology evidence="2 10">Single-pass type I membrane protein</topology>
    </subcellularLocation>
</comment>
<keyword evidence="9 10" id="KW-0472">Membrane</keyword>
<evidence type="ECO:0000256" key="8">
    <source>
        <dbReference type="ARBA" id="ARBA00022989"/>
    </source>
</evidence>
<evidence type="ECO:0000256" key="7">
    <source>
        <dbReference type="ARBA" id="ARBA00022824"/>
    </source>
</evidence>